<reference evidence="1 2" key="1">
    <citation type="submission" date="2017-08" db="EMBL/GenBank/DDBJ databases">
        <title>Genome sequences of Ralstonia solanacearum Species Complex (RSSC) isolated from Potato bacterial wilts in Korea.</title>
        <authorList>
            <person name="Cho H."/>
            <person name="Song E.-S."/>
            <person name="Lee Y.K."/>
            <person name="Lee S."/>
            <person name="Lee S.-W."/>
            <person name="Jo A."/>
            <person name="Kim J.-G."/>
            <person name="Hwang I."/>
        </authorList>
    </citation>
    <scope>NUCLEOTIDE SEQUENCE [LARGE SCALE GENOMIC DNA]</scope>
    <source>
        <strain evidence="1 2">T98</strain>
        <plasmid evidence="1 2">unnamed</plasmid>
    </source>
</reference>
<keyword evidence="1" id="KW-0614">Plasmid</keyword>
<dbReference type="RefSeq" id="WP_118870269.1">
    <property type="nucleotide sequence ID" value="NZ_CP022760.1"/>
</dbReference>
<dbReference type="EMBL" id="CP022760">
    <property type="protein sequence ID" value="AXV83613.1"/>
    <property type="molecule type" value="Genomic_DNA"/>
</dbReference>
<protein>
    <submittedName>
        <fullName evidence="1">Uncharacterized protein</fullName>
    </submittedName>
</protein>
<proteinExistence type="predicted"/>
<sequence length="118" mass="13291">MLSWTYRNYATSIKKDVEFGVVKRGYTLIEAIGFAHSELELRIEAIPEEAPMALIALAACALREGVFGVFERDELFLSDLRELVVIENVENIIKTLPSDEVGGFREDFEVVARALNKL</sequence>
<dbReference type="AlphaFoldDB" id="A0AAD0WHY6"/>
<evidence type="ECO:0000313" key="1">
    <source>
        <dbReference type="EMBL" id="AXV83613.1"/>
    </source>
</evidence>
<organism evidence="1 2">
    <name type="scientific">Ralstonia solanacearum</name>
    <name type="common">Pseudomonas solanacearum</name>
    <dbReference type="NCBI Taxonomy" id="305"/>
    <lineage>
        <taxon>Bacteria</taxon>
        <taxon>Pseudomonadati</taxon>
        <taxon>Pseudomonadota</taxon>
        <taxon>Betaproteobacteria</taxon>
        <taxon>Burkholderiales</taxon>
        <taxon>Burkholderiaceae</taxon>
        <taxon>Ralstonia</taxon>
        <taxon>Ralstonia solanacearum species complex</taxon>
    </lineage>
</organism>
<gene>
    <name evidence="1" type="ORF">CJO77_18690</name>
</gene>
<accession>A0AAD0WHY6</accession>
<geneLocation type="plasmid" evidence="1 2">
    <name>unnamed</name>
</geneLocation>
<name>A0AAD0WHY6_RALSL</name>
<evidence type="ECO:0000313" key="2">
    <source>
        <dbReference type="Proteomes" id="UP000261758"/>
    </source>
</evidence>
<dbReference type="Proteomes" id="UP000261758">
    <property type="component" value="Plasmid unnamed"/>
</dbReference>